<dbReference type="InterPro" id="IPR012944">
    <property type="entry name" value="SusD_RagB_dom"/>
</dbReference>
<evidence type="ECO:0000313" key="8">
    <source>
        <dbReference type="EMBL" id="CUO40576.1"/>
    </source>
</evidence>
<dbReference type="AlphaFoldDB" id="A0A174EVJ7"/>
<comment type="similarity">
    <text evidence="2">Belongs to the SusD family.</text>
</comment>
<dbReference type="Proteomes" id="UP000095517">
    <property type="component" value="Unassembled WGS sequence"/>
</dbReference>
<dbReference type="Gene3D" id="1.25.40.390">
    <property type="match status" value="1"/>
</dbReference>
<keyword evidence="5" id="KW-0998">Cell outer membrane</keyword>
<dbReference type="InterPro" id="IPR011990">
    <property type="entry name" value="TPR-like_helical_dom_sf"/>
</dbReference>
<organism evidence="8 9">
    <name type="scientific">Bacteroides finegoldii</name>
    <dbReference type="NCBI Taxonomy" id="338188"/>
    <lineage>
        <taxon>Bacteria</taxon>
        <taxon>Pseudomonadati</taxon>
        <taxon>Bacteroidota</taxon>
        <taxon>Bacteroidia</taxon>
        <taxon>Bacteroidales</taxon>
        <taxon>Bacteroidaceae</taxon>
        <taxon>Bacteroides</taxon>
    </lineage>
</organism>
<dbReference type="GO" id="GO:0009279">
    <property type="term" value="C:cell outer membrane"/>
    <property type="evidence" value="ECO:0007669"/>
    <property type="project" value="UniProtKB-SubCell"/>
</dbReference>
<proteinExistence type="inferred from homology"/>
<accession>A0A174EVJ7</accession>
<sequence length="505" mass="57761">MIRKIYTTLISTAFAAITLTSCSDWLNVYPSDEIKEEYLFSTGDGFRTALNGIYRKLSSFDLYGSNLTWGLVDAWGQSYNFDKTPDSGGGKAMKKIASFNFKNTELVPITDAMWNAAWNIVANCNELAQQAAIADSTLFYARELERKMILGEAIGLRAFIQFDLLRMYAPAPSSVGYGQDNRTFIPYVDEYPSYVNEHQTVTYCLEHIVADLKKAQDILLEVDKNSAMDASSRFKSSTSAEKLFLVMRGYRLNYYAVTAELARVYMYAGKTSEAYGEAMKLITVNKSKRYFKASTSESDIRDKGNMKMYNDIIFGLYSPTELVDWDQAINHSYDGSGGNEKYLALSKEMVERIYDSEEQKEDWRFVYQLEPKDDNCYRPLKYYKQSESVSYGKISNQTIPLIRMSEIYYIAAEAVFETNPNEALEYLKTVRTGRGIKSAVSGETKENFVNLLVQDACREFLGEGQILYMYKRLNKKFYKWNNGQEIIPLDENVVLPLPESEMNIK</sequence>
<feature type="signal peptide" evidence="6">
    <location>
        <begin position="1"/>
        <end position="15"/>
    </location>
</feature>
<evidence type="ECO:0000256" key="5">
    <source>
        <dbReference type="ARBA" id="ARBA00023237"/>
    </source>
</evidence>
<evidence type="ECO:0000256" key="4">
    <source>
        <dbReference type="ARBA" id="ARBA00023136"/>
    </source>
</evidence>
<dbReference type="PROSITE" id="PS51257">
    <property type="entry name" value="PROKAR_LIPOPROTEIN"/>
    <property type="match status" value="1"/>
</dbReference>
<feature type="chain" id="PRO_5012565604" evidence="6">
    <location>
        <begin position="16"/>
        <end position="505"/>
    </location>
</feature>
<dbReference type="STRING" id="338188.ERS852397_01950"/>
<keyword evidence="3 6" id="KW-0732">Signal</keyword>
<dbReference type="SUPFAM" id="SSF48452">
    <property type="entry name" value="TPR-like"/>
    <property type="match status" value="1"/>
</dbReference>
<evidence type="ECO:0000313" key="9">
    <source>
        <dbReference type="Proteomes" id="UP000095517"/>
    </source>
</evidence>
<evidence type="ECO:0000259" key="7">
    <source>
        <dbReference type="Pfam" id="PF07980"/>
    </source>
</evidence>
<comment type="subcellular location">
    <subcellularLocation>
        <location evidence="1">Cell outer membrane</location>
    </subcellularLocation>
</comment>
<reference evidence="8 9" key="1">
    <citation type="submission" date="2015-09" db="EMBL/GenBank/DDBJ databases">
        <authorList>
            <consortium name="Pathogen Informatics"/>
        </authorList>
    </citation>
    <scope>NUCLEOTIDE SEQUENCE [LARGE SCALE GENOMIC DNA]</scope>
    <source>
        <strain evidence="8 9">2789STDY5608840</strain>
    </source>
</reference>
<dbReference type="RefSeq" id="WP_055278996.1">
    <property type="nucleotide sequence ID" value="NZ_CABIXA010000009.1"/>
</dbReference>
<gene>
    <name evidence="8" type="ORF">ERS852397_01950</name>
</gene>
<evidence type="ECO:0000256" key="6">
    <source>
        <dbReference type="SAM" id="SignalP"/>
    </source>
</evidence>
<feature type="domain" description="RagB/SusD" evidence="7">
    <location>
        <begin position="323"/>
        <end position="473"/>
    </location>
</feature>
<dbReference type="Pfam" id="PF07980">
    <property type="entry name" value="SusD_RagB"/>
    <property type="match status" value="1"/>
</dbReference>
<dbReference type="EMBL" id="CYZH01000009">
    <property type="protein sequence ID" value="CUO40576.1"/>
    <property type="molecule type" value="Genomic_DNA"/>
</dbReference>
<name>A0A174EVJ7_9BACE</name>
<evidence type="ECO:0000256" key="2">
    <source>
        <dbReference type="ARBA" id="ARBA00006275"/>
    </source>
</evidence>
<evidence type="ECO:0000256" key="3">
    <source>
        <dbReference type="ARBA" id="ARBA00022729"/>
    </source>
</evidence>
<keyword evidence="4" id="KW-0472">Membrane</keyword>
<evidence type="ECO:0000256" key="1">
    <source>
        <dbReference type="ARBA" id="ARBA00004442"/>
    </source>
</evidence>
<protein>
    <submittedName>
        <fullName evidence="8">SusD family</fullName>
    </submittedName>
</protein>